<sequence length="288" mass="30562">MILITGATGHFGKATIDFLLQKGVDKKNIVALVRDTAKASALPGIATRVGDFNDKASLSAAFKGVDTLLFVSSGTLVDRVQQHKNVVDAAKENHVKHIVYTSALKAASAMKFTPGIDHYETEEFLKTSGIAYTVLRNTFYAEVLPMLLGDALTSGDLYYPAGNATVNLASRTDMAEAAAVVLQNPAAHVNTIYEITAARSISFAELAALLSAAVGKTITYHSITLDAMKDGLVKAGVPEIYVPMMLGVADAIGSNEFSYADNSLEKLIGRTPTALKDLLPGILKQKGE</sequence>
<dbReference type="Pfam" id="PF05368">
    <property type="entry name" value="NmrA"/>
    <property type="match status" value="1"/>
</dbReference>
<gene>
    <name evidence="2" type="ORF">JI741_29980</name>
</gene>
<dbReference type="EMBL" id="JAERRB010000017">
    <property type="protein sequence ID" value="MBL0745499.1"/>
    <property type="molecule type" value="Genomic_DNA"/>
</dbReference>
<dbReference type="Gene3D" id="3.40.50.720">
    <property type="entry name" value="NAD(P)-binding Rossmann-like Domain"/>
    <property type="match status" value="1"/>
</dbReference>
<keyword evidence="3" id="KW-1185">Reference proteome</keyword>
<dbReference type="SUPFAM" id="SSF51735">
    <property type="entry name" value="NAD(P)-binding Rossmann-fold domains"/>
    <property type="match status" value="1"/>
</dbReference>
<dbReference type="InterPro" id="IPR036291">
    <property type="entry name" value="NAD(P)-bd_dom_sf"/>
</dbReference>
<feature type="domain" description="NmrA-like" evidence="1">
    <location>
        <begin position="2"/>
        <end position="275"/>
    </location>
</feature>
<evidence type="ECO:0000313" key="2">
    <source>
        <dbReference type="EMBL" id="MBL0745499.1"/>
    </source>
</evidence>
<dbReference type="InterPro" id="IPR008030">
    <property type="entry name" value="NmrA-like"/>
</dbReference>
<dbReference type="PANTHER" id="PTHR47129:SF1">
    <property type="entry name" value="NMRA-LIKE DOMAIN-CONTAINING PROTEIN"/>
    <property type="match status" value="1"/>
</dbReference>
<dbReference type="PANTHER" id="PTHR47129">
    <property type="entry name" value="QUINONE OXIDOREDUCTASE 2"/>
    <property type="match status" value="1"/>
</dbReference>
<proteinExistence type="predicted"/>
<dbReference type="Proteomes" id="UP000613030">
    <property type="component" value="Unassembled WGS sequence"/>
</dbReference>
<dbReference type="Gene3D" id="3.90.25.10">
    <property type="entry name" value="UDP-galactose 4-epimerase, domain 1"/>
    <property type="match status" value="1"/>
</dbReference>
<evidence type="ECO:0000313" key="3">
    <source>
        <dbReference type="Proteomes" id="UP000613030"/>
    </source>
</evidence>
<protein>
    <submittedName>
        <fullName evidence="2">SDR family oxidoreductase</fullName>
    </submittedName>
</protein>
<accession>A0ABS1L1B3</accession>
<name>A0ABS1L1B3_9BACT</name>
<comment type="caution">
    <text evidence="2">The sequence shown here is derived from an EMBL/GenBank/DDBJ whole genome shotgun (WGS) entry which is preliminary data.</text>
</comment>
<reference evidence="2 3" key="1">
    <citation type="submission" date="2021-01" db="EMBL/GenBank/DDBJ databases">
        <title>Chryseolinea sp. Jin1 Genome sequencing and assembly.</title>
        <authorList>
            <person name="Kim I."/>
        </authorList>
    </citation>
    <scope>NUCLEOTIDE SEQUENCE [LARGE SCALE GENOMIC DNA]</scope>
    <source>
        <strain evidence="2 3">Jin1</strain>
    </source>
</reference>
<dbReference type="CDD" id="cd05269">
    <property type="entry name" value="TMR_SDR_a"/>
    <property type="match status" value="1"/>
</dbReference>
<dbReference type="RefSeq" id="WP_202015962.1">
    <property type="nucleotide sequence ID" value="NZ_JAERRB010000017.1"/>
</dbReference>
<organism evidence="2 3">
    <name type="scientific">Chryseolinea lacunae</name>
    <dbReference type="NCBI Taxonomy" id="2801331"/>
    <lineage>
        <taxon>Bacteria</taxon>
        <taxon>Pseudomonadati</taxon>
        <taxon>Bacteroidota</taxon>
        <taxon>Cytophagia</taxon>
        <taxon>Cytophagales</taxon>
        <taxon>Fulvivirgaceae</taxon>
        <taxon>Chryseolinea</taxon>
    </lineage>
</organism>
<evidence type="ECO:0000259" key="1">
    <source>
        <dbReference type="Pfam" id="PF05368"/>
    </source>
</evidence>
<dbReference type="InterPro" id="IPR052718">
    <property type="entry name" value="NmrA-type_oxidoreductase"/>
</dbReference>